<dbReference type="SUPFAM" id="SSF109604">
    <property type="entry name" value="HD-domain/PDEase-like"/>
    <property type="match status" value="1"/>
</dbReference>
<name>A0A0F8X4A2_9EURO</name>
<dbReference type="OrthoDB" id="9991235at2759"/>
<evidence type="ECO:0000313" key="2">
    <source>
        <dbReference type="Proteomes" id="UP000034291"/>
    </source>
</evidence>
<protein>
    <submittedName>
        <fullName evidence="1">Uncharacterized protein</fullName>
    </submittedName>
</protein>
<evidence type="ECO:0000313" key="1">
    <source>
        <dbReference type="EMBL" id="KKK24500.1"/>
    </source>
</evidence>
<gene>
    <name evidence="1" type="ORF">ARAM_002347</name>
</gene>
<organism evidence="1 2">
    <name type="scientific">Aspergillus rambellii</name>
    <dbReference type="NCBI Taxonomy" id="308745"/>
    <lineage>
        <taxon>Eukaryota</taxon>
        <taxon>Fungi</taxon>
        <taxon>Dikarya</taxon>
        <taxon>Ascomycota</taxon>
        <taxon>Pezizomycotina</taxon>
        <taxon>Eurotiomycetes</taxon>
        <taxon>Eurotiomycetidae</taxon>
        <taxon>Eurotiales</taxon>
        <taxon>Aspergillaceae</taxon>
        <taxon>Aspergillus</taxon>
        <taxon>Aspergillus subgen. Nidulantes</taxon>
    </lineage>
</organism>
<keyword evidence="2" id="KW-1185">Reference proteome</keyword>
<reference evidence="1 2" key="1">
    <citation type="submission" date="2015-02" db="EMBL/GenBank/DDBJ databases">
        <title>Draft Genome Sequences of Two Closely-Related Aflatoxigenic Aspergillus Species Obtained from the Cote d'Ivoire.</title>
        <authorList>
            <person name="Moore G.G."/>
            <person name="Beltz S.B."/>
            <person name="Mack B.M."/>
        </authorList>
    </citation>
    <scope>NUCLEOTIDE SEQUENCE [LARGE SCALE GENOMIC DNA]</scope>
    <source>
        <strain evidence="1 2">SRRC1468</strain>
    </source>
</reference>
<dbReference type="AlphaFoldDB" id="A0A0F8X4A2"/>
<comment type="caution">
    <text evidence="1">The sequence shown here is derived from an EMBL/GenBank/DDBJ whole genome shotgun (WGS) entry which is preliminary data.</text>
</comment>
<accession>A0A0F8X4A2</accession>
<dbReference type="EMBL" id="JZBS01000992">
    <property type="protein sequence ID" value="KKK24500.1"/>
    <property type="molecule type" value="Genomic_DNA"/>
</dbReference>
<sequence>MSSSFKAGYFQTWEFPTKDEVLIHDQLYGDHLVTEPVLVELLKSPAVLRLQGICQHGVTGFLGLSPRVTRLEHSVGAFLLPHDTQHVIDWAMSKPGEESFHEVHKARYIKMTNLPAILAKHGFGGLEPLDETLFPLVERPAPHLCADRLDYALRDTVGCDKLPLPRAREIFASLVAFPDVSHAGRLLVLKDAELALSLARAYLAMDRDVWSNRANVDMYARTGRVIATVINQGCIDEEQLWKLSDDDFWALLRKVADPESLKALTRLETEGLPQEEGLDLPRAAKIRTIDPDVLAQDADTPRPLSVILPSWGDERKQYILGREATMV</sequence>
<dbReference type="STRING" id="308745.A0A0F8X4A2"/>
<dbReference type="Gene3D" id="1.10.3210.10">
    <property type="entry name" value="Hypothetical protein af1432"/>
    <property type="match status" value="1"/>
</dbReference>
<proteinExistence type="predicted"/>
<dbReference type="Proteomes" id="UP000034291">
    <property type="component" value="Unassembled WGS sequence"/>
</dbReference>